<dbReference type="EMBL" id="KZ293687">
    <property type="protein sequence ID" value="PBK85947.1"/>
    <property type="molecule type" value="Genomic_DNA"/>
</dbReference>
<gene>
    <name evidence="1" type="ORF">ARMGADRAFT_941148</name>
</gene>
<name>A0A2H3DA46_ARMGA</name>
<accession>A0A2H3DA46</accession>
<dbReference type="AlphaFoldDB" id="A0A2H3DA46"/>
<sequence length="73" mass="8275">YHRKVYIYTSAITMFYTPSDLSGIGGMMHEHIQTTCSWRKGPGCYNCVFAQADENLLGFHGLHVAQVLLFFSI</sequence>
<dbReference type="OrthoDB" id="3187773at2759"/>
<dbReference type="Proteomes" id="UP000217790">
    <property type="component" value="Unassembled WGS sequence"/>
</dbReference>
<protein>
    <submittedName>
        <fullName evidence="1">Uncharacterized protein</fullName>
    </submittedName>
</protein>
<reference evidence="2" key="1">
    <citation type="journal article" date="2017" name="Nat. Ecol. Evol.">
        <title>Genome expansion and lineage-specific genetic innovations in the forest pathogenic fungi Armillaria.</title>
        <authorList>
            <person name="Sipos G."/>
            <person name="Prasanna A.N."/>
            <person name="Walter M.C."/>
            <person name="O'Connor E."/>
            <person name="Balint B."/>
            <person name="Krizsan K."/>
            <person name="Kiss B."/>
            <person name="Hess J."/>
            <person name="Varga T."/>
            <person name="Slot J."/>
            <person name="Riley R."/>
            <person name="Boka B."/>
            <person name="Rigling D."/>
            <person name="Barry K."/>
            <person name="Lee J."/>
            <person name="Mihaltcheva S."/>
            <person name="LaButti K."/>
            <person name="Lipzen A."/>
            <person name="Waldron R."/>
            <person name="Moloney N.M."/>
            <person name="Sperisen C."/>
            <person name="Kredics L."/>
            <person name="Vagvoelgyi C."/>
            <person name="Patrignani A."/>
            <person name="Fitzpatrick D."/>
            <person name="Nagy I."/>
            <person name="Doyle S."/>
            <person name="Anderson J.B."/>
            <person name="Grigoriev I.V."/>
            <person name="Gueldener U."/>
            <person name="Muensterkoetter M."/>
            <person name="Nagy L.G."/>
        </authorList>
    </citation>
    <scope>NUCLEOTIDE SEQUENCE [LARGE SCALE GENOMIC DNA]</scope>
    <source>
        <strain evidence="2">Ar21-2</strain>
    </source>
</reference>
<dbReference type="OMA" id="GMMHEHI"/>
<evidence type="ECO:0000313" key="1">
    <source>
        <dbReference type="EMBL" id="PBK85947.1"/>
    </source>
</evidence>
<evidence type="ECO:0000313" key="2">
    <source>
        <dbReference type="Proteomes" id="UP000217790"/>
    </source>
</evidence>
<proteinExistence type="predicted"/>
<keyword evidence="2" id="KW-1185">Reference proteome</keyword>
<feature type="non-terminal residue" evidence="1">
    <location>
        <position position="1"/>
    </location>
</feature>
<dbReference type="InParanoid" id="A0A2H3DA46"/>
<dbReference type="STRING" id="47427.A0A2H3DA46"/>
<organism evidence="1 2">
    <name type="scientific">Armillaria gallica</name>
    <name type="common">Bulbous honey fungus</name>
    <name type="synonym">Armillaria bulbosa</name>
    <dbReference type="NCBI Taxonomy" id="47427"/>
    <lineage>
        <taxon>Eukaryota</taxon>
        <taxon>Fungi</taxon>
        <taxon>Dikarya</taxon>
        <taxon>Basidiomycota</taxon>
        <taxon>Agaricomycotina</taxon>
        <taxon>Agaricomycetes</taxon>
        <taxon>Agaricomycetidae</taxon>
        <taxon>Agaricales</taxon>
        <taxon>Marasmiineae</taxon>
        <taxon>Physalacriaceae</taxon>
        <taxon>Armillaria</taxon>
    </lineage>
</organism>